<gene>
    <name evidence="2" type="ORF">V8Q02_31810</name>
</gene>
<dbReference type="RefSeq" id="WP_264399551.1">
    <property type="nucleotide sequence ID" value="NZ_JBAMYB010000024.1"/>
</dbReference>
<feature type="transmembrane region" description="Helical" evidence="1">
    <location>
        <begin position="266"/>
        <end position="291"/>
    </location>
</feature>
<dbReference type="Proteomes" id="UP001531129">
    <property type="component" value="Unassembled WGS sequence"/>
</dbReference>
<protein>
    <recommendedName>
        <fullName evidence="4">ABC transporter permease</fullName>
    </recommendedName>
</protein>
<keyword evidence="1" id="KW-1133">Transmembrane helix</keyword>
<feature type="transmembrane region" description="Helical" evidence="1">
    <location>
        <begin position="20"/>
        <end position="47"/>
    </location>
</feature>
<dbReference type="InterPro" id="IPR051447">
    <property type="entry name" value="Lipoprotein-release_system"/>
</dbReference>
<keyword evidence="3" id="KW-1185">Reference proteome</keyword>
<name>A0ABU8CWT5_9HYPH</name>
<dbReference type="EMBL" id="JBAMYC010000026">
    <property type="protein sequence ID" value="MEI1252550.1"/>
    <property type="molecule type" value="Genomic_DNA"/>
</dbReference>
<evidence type="ECO:0000256" key="1">
    <source>
        <dbReference type="SAM" id="Phobius"/>
    </source>
</evidence>
<keyword evidence="1" id="KW-0472">Membrane</keyword>
<dbReference type="PANTHER" id="PTHR30489:SF0">
    <property type="entry name" value="LIPOPROTEIN-RELEASING SYSTEM TRANSMEMBRANE PROTEIN LOLE"/>
    <property type="match status" value="1"/>
</dbReference>
<evidence type="ECO:0000313" key="2">
    <source>
        <dbReference type="EMBL" id="MEI1252550.1"/>
    </source>
</evidence>
<organism evidence="2 3">
    <name type="scientific">Rhizobium aouanii</name>
    <dbReference type="NCBI Taxonomy" id="3118145"/>
    <lineage>
        <taxon>Bacteria</taxon>
        <taxon>Pseudomonadati</taxon>
        <taxon>Pseudomonadota</taxon>
        <taxon>Alphaproteobacteria</taxon>
        <taxon>Hyphomicrobiales</taxon>
        <taxon>Rhizobiaceae</taxon>
        <taxon>Rhizobium/Agrobacterium group</taxon>
        <taxon>Rhizobium</taxon>
    </lineage>
</organism>
<sequence length="396" mass="41479">MIGVQLAIMSIIREPRRHTVAILGMVSVLVPLMLLWSMKVGFIAGLMRELRSAPSNLELRLRGDYLIDQNKVADVRSLPGIGFVIPTARLLATRAFASLSDGARRTPVSLMPTAVGDPLTVGAPDITDMKGALVSKALAEKLGVPVGGTIAMSNQRRDENETLRVDLKVAGIVAGEGVGGQWIFVSPELVQDVEAFIDGYAVPSLGQDGKPVAGRPRIYSGLRIYADSIEAVAGAAAALQQMGFVVESNAARIENVLRLDHVLNTIVIAMGGILLAGLCLSSWAGLSAVLAQLKRHVALLALMGAARSSIGLYFIVIGSFVAFGGTALAVLSAYGLAGIGNRLLIGVTGGDRPIFSLPSADVAGISAVVLLLQLLIALSIAVRASAIHPREMIRDD</sequence>
<accession>A0ABU8CWT5</accession>
<evidence type="ECO:0000313" key="3">
    <source>
        <dbReference type="Proteomes" id="UP001531129"/>
    </source>
</evidence>
<feature type="transmembrane region" description="Helical" evidence="1">
    <location>
        <begin position="312"/>
        <end position="334"/>
    </location>
</feature>
<comment type="caution">
    <text evidence="2">The sequence shown here is derived from an EMBL/GenBank/DDBJ whole genome shotgun (WGS) entry which is preliminary data.</text>
</comment>
<keyword evidence="1" id="KW-0812">Transmembrane</keyword>
<dbReference type="PANTHER" id="PTHR30489">
    <property type="entry name" value="LIPOPROTEIN-RELEASING SYSTEM TRANSMEMBRANE PROTEIN LOLE"/>
    <property type="match status" value="1"/>
</dbReference>
<evidence type="ECO:0008006" key="4">
    <source>
        <dbReference type="Google" id="ProtNLM"/>
    </source>
</evidence>
<reference evidence="2 3" key="1">
    <citation type="submission" date="2024-01" db="EMBL/GenBank/DDBJ databases">
        <title>Draft genome sequences of three bacterial strains isolated from Acacia saligna represent a potential new species within the genus Rhizobium.</title>
        <authorList>
            <person name="Tambong J.T."/>
            <person name="Mnasri B."/>
        </authorList>
    </citation>
    <scope>NUCLEOTIDE SEQUENCE [LARGE SCALE GENOMIC DNA]</scope>
    <source>
        <strain evidence="2 3">1AS12I</strain>
    </source>
</reference>
<proteinExistence type="predicted"/>
<feature type="transmembrane region" description="Helical" evidence="1">
    <location>
        <begin position="362"/>
        <end position="382"/>
    </location>
</feature>